<evidence type="ECO:0008006" key="3">
    <source>
        <dbReference type="Google" id="ProtNLM"/>
    </source>
</evidence>
<gene>
    <name evidence="1" type="ORF">COCVIDRAFT_32039</name>
</gene>
<dbReference type="EMBL" id="KI968955">
    <property type="protein sequence ID" value="EUN20562.1"/>
    <property type="molecule type" value="Genomic_DNA"/>
</dbReference>
<name>W7E930_BIPV3</name>
<dbReference type="GeneID" id="26254941"/>
<evidence type="ECO:0000313" key="1">
    <source>
        <dbReference type="EMBL" id="EUN20562.1"/>
    </source>
</evidence>
<accession>W7E930</accession>
<organism evidence="1 2">
    <name type="scientific">Bipolaris victoriae (strain FI3)</name>
    <name type="common">Victoria blight of oats agent</name>
    <name type="synonym">Cochliobolus victoriae</name>
    <dbReference type="NCBI Taxonomy" id="930091"/>
    <lineage>
        <taxon>Eukaryota</taxon>
        <taxon>Fungi</taxon>
        <taxon>Dikarya</taxon>
        <taxon>Ascomycota</taxon>
        <taxon>Pezizomycotina</taxon>
        <taxon>Dothideomycetes</taxon>
        <taxon>Pleosporomycetidae</taxon>
        <taxon>Pleosporales</taxon>
        <taxon>Pleosporineae</taxon>
        <taxon>Pleosporaceae</taxon>
        <taxon>Bipolaris</taxon>
    </lineage>
</organism>
<evidence type="ECO:0000313" key="2">
    <source>
        <dbReference type="Proteomes" id="UP000054337"/>
    </source>
</evidence>
<proteinExistence type="predicted"/>
<keyword evidence="2" id="KW-1185">Reference proteome</keyword>
<dbReference type="RefSeq" id="XP_014550136.1">
    <property type="nucleotide sequence ID" value="XM_014694650.1"/>
</dbReference>
<protein>
    <recommendedName>
        <fullName evidence="3">BTB domain-containing protein</fullName>
    </recommendedName>
</protein>
<dbReference type="Proteomes" id="UP000054337">
    <property type="component" value="Unassembled WGS sequence"/>
</dbReference>
<reference evidence="1 2" key="1">
    <citation type="journal article" date="2013" name="PLoS Genet.">
        <title>Comparative genome structure, secondary metabolite, and effector coding capacity across Cochliobolus pathogens.</title>
        <authorList>
            <person name="Condon B.J."/>
            <person name="Leng Y."/>
            <person name="Wu D."/>
            <person name="Bushley K.E."/>
            <person name="Ohm R.A."/>
            <person name="Otillar R."/>
            <person name="Martin J."/>
            <person name="Schackwitz W."/>
            <person name="Grimwood J."/>
            <person name="MohdZainudin N."/>
            <person name="Xue C."/>
            <person name="Wang R."/>
            <person name="Manning V.A."/>
            <person name="Dhillon B."/>
            <person name="Tu Z.J."/>
            <person name="Steffenson B.J."/>
            <person name="Salamov A."/>
            <person name="Sun H."/>
            <person name="Lowry S."/>
            <person name="LaButti K."/>
            <person name="Han J."/>
            <person name="Copeland A."/>
            <person name="Lindquist E."/>
            <person name="Barry K."/>
            <person name="Schmutz J."/>
            <person name="Baker S.E."/>
            <person name="Ciuffetti L.M."/>
            <person name="Grigoriev I.V."/>
            <person name="Zhong S."/>
            <person name="Turgeon B.G."/>
        </authorList>
    </citation>
    <scope>NUCLEOTIDE SEQUENCE [LARGE SCALE GENOMIC DNA]</scope>
    <source>
        <strain evidence="1 2">FI3</strain>
    </source>
</reference>
<sequence>MPIFKYEVDAKADTIIILKHPNASFAPWSPAEVEGDTTLFHQGSASGDADQATSVKVAIVADDASETSPNDAEGDEIWYHVSRRHLVSTSSTWERMLSATNWKEGTRDENDDLYHLHTESWDSEALLCVLQVLHLRNSQVPRTVSLETLAKIAVLIDFYDCAEALESFTERWVERLRATTPIPSNLCRDLLLWMCIAWVLKLPQEFLQTTTAAIRRDDRELPTLGLPIAICINRIEELRRHAIETVFSQLEDLLEEFRSPLYECPQGETFECGSILYGALLKEMERQGLLPIPTVPYYDLSISELCTKVQHIRSPAWCRPNKSKKSQHGCGLTTRLSAIVDPVTRLANGPELKDF</sequence>
<dbReference type="OrthoDB" id="5326346at2759"/>
<dbReference type="HOGENOM" id="CLU_031555_3_1_1"/>
<dbReference type="AlphaFoldDB" id="W7E930"/>